<keyword evidence="1" id="KW-0812">Transmembrane</keyword>
<evidence type="ECO:0000313" key="3">
    <source>
        <dbReference type="Proteomes" id="UP000019277"/>
    </source>
</evidence>
<dbReference type="AlphaFoldDB" id="W7IJC1"/>
<evidence type="ECO:0000256" key="1">
    <source>
        <dbReference type="SAM" id="Phobius"/>
    </source>
</evidence>
<name>W7IJC1_9PSEU</name>
<comment type="caution">
    <text evidence="2">The sequence shown here is derived from an EMBL/GenBank/DDBJ whole genome shotgun (WGS) entry which is preliminary data.</text>
</comment>
<dbReference type="eggNOG" id="ENOG5030MY9">
    <property type="taxonomic scope" value="Bacteria"/>
</dbReference>
<proteinExistence type="predicted"/>
<dbReference type="Proteomes" id="UP000019277">
    <property type="component" value="Unassembled WGS sequence"/>
</dbReference>
<accession>W7IJC1</accession>
<feature type="transmembrane region" description="Helical" evidence="1">
    <location>
        <begin position="54"/>
        <end position="70"/>
    </location>
</feature>
<keyword evidence="3" id="KW-1185">Reference proteome</keyword>
<evidence type="ECO:0000313" key="2">
    <source>
        <dbReference type="EMBL" id="EWC60488.1"/>
    </source>
</evidence>
<keyword evidence="1" id="KW-0472">Membrane</keyword>
<organism evidence="2 3">
    <name type="scientific">Actinokineospora spheciospongiae</name>
    <dbReference type="NCBI Taxonomy" id="909613"/>
    <lineage>
        <taxon>Bacteria</taxon>
        <taxon>Bacillati</taxon>
        <taxon>Actinomycetota</taxon>
        <taxon>Actinomycetes</taxon>
        <taxon>Pseudonocardiales</taxon>
        <taxon>Pseudonocardiaceae</taxon>
        <taxon>Actinokineospora</taxon>
    </lineage>
</organism>
<keyword evidence="1" id="KW-1133">Transmembrane helix</keyword>
<sequence length="112" mass="10927">MLFTAAVLGLTGAGGLVLRATWAVTLSSWLGGAAAAVATALAGSVNWRSPVQRVALSVGYPAGLLGLGLVSDAVAVPLGAAAAVGIPAAAVLVVLVVRQLMGESASEARHAR</sequence>
<feature type="transmembrane region" description="Helical" evidence="1">
    <location>
        <begin position="29"/>
        <end position="47"/>
    </location>
</feature>
<gene>
    <name evidence="2" type="ORF">UO65_4225</name>
</gene>
<protein>
    <submittedName>
        <fullName evidence="2">Uncharacterized protein</fullName>
    </submittedName>
</protein>
<feature type="transmembrane region" description="Helical" evidence="1">
    <location>
        <begin position="76"/>
        <end position="97"/>
    </location>
</feature>
<dbReference type="EMBL" id="AYXG01000157">
    <property type="protein sequence ID" value="EWC60488.1"/>
    <property type="molecule type" value="Genomic_DNA"/>
</dbReference>
<reference evidence="2 3" key="1">
    <citation type="journal article" date="2014" name="Genome Announc.">
        <title>Draft Genome Sequence of the Antitrypanosomally Active Sponge-Associated Bacterium Actinokineospora sp. Strain EG49.</title>
        <authorList>
            <person name="Harjes J."/>
            <person name="Ryu T."/>
            <person name="Abdelmohsen U.R."/>
            <person name="Moitinho-Silva L."/>
            <person name="Horn H."/>
            <person name="Ravasi T."/>
            <person name="Hentschel U."/>
        </authorList>
    </citation>
    <scope>NUCLEOTIDE SEQUENCE [LARGE SCALE GENOMIC DNA]</scope>
    <source>
        <strain evidence="2 3">EG49</strain>
    </source>
</reference>